<evidence type="ECO:0000313" key="2">
    <source>
        <dbReference type="EMBL" id="VFK48370.1"/>
    </source>
</evidence>
<gene>
    <name evidence="2" type="ORF">BECKSD772E_GA0070983_11226</name>
    <name evidence="1" type="ORF">BECKSD772F_GA0070984_11305</name>
</gene>
<evidence type="ECO:0000313" key="1">
    <source>
        <dbReference type="EMBL" id="VFK42836.1"/>
    </source>
</evidence>
<dbReference type="EMBL" id="CAADFU010000122">
    <property type="protein sequence ID" value="VFK48370.1"/>
    <property type="molecule type" value="Genomic_DNA"/>
</dbReference>
<protein>
    <recommendedName>
        <fullName evidence="3">DUF4351 domain-containing protein</fullName>
    </recommendedName>
</protein>
<sequence length="150" mass="17526">MAHLMAQKSRDGSKRIDAKLQLIRLMYRRGYTKEQVLTLFRVIDWLLYLPPELAPAFERALLTIEEEKVAYITSIERLGLERGIQQGMRQGMQQGMRQGEVAILQRLLQKKFGEKFTDAYRQRVDKADTDTLLNWSEQVLVAQSIDEVFH</sequence>
<name>A0A450YMV6_9GAMM</name>
<accession>A0A450YMV6</accession>
<dbReference type="AlphaFoldDB" id="A0A450YMV6"/>
<proteinExistence type="predicted"/>
<dbReference type="EMBL" id="CAADFR010000130">
    <property type="protein sequence ID" value="VFK42836.1"/>
    <property type="molecule type" value="Genomic_DNA"/>
</dbReference>
<dbReference type="PANTHER" id="PTHR35586">
    <property type="entry name" value="SLL1691 PROTEIN"/>
    <property type="match status" value="1"/>
</dbReference>
<reference evidence="1" key="1">
    <citation type="submission" date="2019-02" db="EMBL/GenBank/DDBJ databases">
        <authorList>
            <person name="Gruber-Vodicka R. H."/>
            <person name="Seah K. B. B."/>
        </authorList>
    </citation>
    <scope>NUCLEOTIDE SEQUENCE</scope>
    <source>
        <strain evidence="2">BECK_S1320</strain>
        <strain evidence="1">BECK_S1321</strain>
    </source>
</reference>
<evidence type="ECO:0008006" key="3">
    <source>
        <dbReference type="Google" id="ProtNLM"/>
    </source>
</evidence>
<dbReference type="PANTHER" id="PTHR35586:SF1">
    <property type="entry name" value="SLL1691 PROTEIN"/>
    <property type="match status" value="1"/>
</dbReference>
<organism evidence="1">
    <name type="scientific">Candidatus Kentrum sp. SD</name>
    <dbReference type="NCBI Taxonomy" id="2126332"/>
    <lineage>
        <taxon>Bacteria</taxon>
        <taxon>Pseudomonadati</taxon>
        <taxon>Pseudomonadota</taxon>
        <taxon>Gammaproteobacteria</taxon>
        <taxon>Candidatus Kentrum</taxon>
    </lineage>
</organism>